<dbReference type="PANTHER" id="PTHR35089:SF1">
    <property type="entry name" value="CHAPERONE PROTEIN SKP"/>
    <property type="match status" value="1"/>
</dbReference>
<dbReference type="InterPro" id="IPR005632">
    <property type="entry name" value="Chaperone_Skp"/>
</dbReference>
<gene>
    <name evidence="5" type="ORF">ACFOEK_05445</name>
</gene>
<comment type="similarity">
    <text evidence="1">Belongs to the Skp family.</text>
</comment>
<sequence>MKKIVSALVLTLLTTIPGIVAAESKIAVVDIYRALMSSEAAKVAVAELQNEFKAEQDQLTQLEQEIKALQEKGQKDGMLMTDEDKRRLFEEIQSKQSDAKHIIQKVRKMQTKREKEFLAQNKGTIDAALKELVDELKIDLLLTREATLWVSPSMDITLKLLEKLNANKTK</sequence>
<dbReference type="Gene3D" id="3.30.910.20">
    <property type="entry name" value="Skp domain"/>
    <property type="match status" value="1"/>
</dbReference>
<evidence type="ECO:0000256" key="4">
    <source>
        <dbReference type="SAM" id="SignalP"/>
    </source>
</evidence>
<dbReference type="Proteomes" id="UP001595476">
    <property type="component" value="Unassembled WGS sequence"/>
</dbReference>
<keyword evidence="2 4" id="KW-0732">Signal</keyword>
<keyword evidence="6" id="KW-1185">Reference proteome</keyword>
<dbReference type="Pfam" id="PF03938">
    <property type="entry name" value="OmpH"/>
    <property type="match status" value="1"/>
</dbReference>
<feature type="coiled-coil region" evidence="3">
    <location>
        <begin position="38"/>
        <end position="72"/>
    </location>
</feature>
<feature type="signal peptide" evidence="4">
    <location>
        <begin position="1"/>
        <end position="21"/>
    </location>
</feature>
<reference evidence="6" key="1">
    <citation type="journal article" date="2019" name="Int. J. Syst. Evol. Microbiol.">
        <title>The Global Catalogue of Microorganisms (GCM) 10K type strain sequencing project: providing services to taxonomists for standard genome sequencing and annotation.</title>
        <authorList>
            <consortium name="The Broad Institute Genomics Platform"/>
            <consortium name="The Broad Institute Genome Sequencing Center for Infectious Disease"/>
            <person name="Wu L."/>
            <person name="Ma J."/>
        </authorList>
    </citation>
    <scope>NUCLEOTIDE SEQUENCE [LARGE SCALE GENOMIC DNA]</scope>
    <source>
        <strain evidence="6">KCTC 52438</strain>
    </source>
</reference>
<evidence type="ECO:0000256" key="2">
    <source>
        <dbReference type="ARBA" id="ARBA00022729"/>
    </source>
</evidence>
<dbReference type="PANTHER" id="PTHR35089">
    <property type="entry name" value="CHAPERONE PROTEIN SKP"/>
    <property type="match status" value="1"/>
</dbReference>
<accession>A0ABV7HCP9</accession>
<name>A0ABV7HCP9_9GAMM</name>
<dbReference type="RefSeq" id="WP_386717290.1">
    <property type="nucleotide sequence ID" value="NZ_JBHRSZ010000002.1"/>
</dbReference>
<dbReference type="InterPro" id="IPR024930">
    <property type="entry name" value="Skp_dom_sf"/>
</dbReference>
<evidence type="ECO:0000256" key="3">
    <source>
        <dbReference type="SAM" id="Coils"/>
    </source>
</evidence>
<evidence type="ECO:0000313" key="6">
    <source>
        <dbReference type="Proteomes" id="UP001595476"/>
    </source>
</evidence>
<dbReference type="SMART" id="SM00935">
    <property type="entry name" value="OmpH"/>
    <property type="match status" value="1"/>
</dbReference>
<dbReference type="SUPFAM" id="SSF111384">
    <property type="entry name" value="OmpH-like"/>
    <property type="match status" value="1"/>
</dbReference>
<dbReference type="EMBL" id="JBHRSZ010000002">
    <property type="protein sequence ID" value="MFC3150459.1"/>
    <property type="molecule type" value="Genomic_DNA"/>
</dbReference>
<keyword evidence="3" id="KW-0175">Coiled coil</keyword>
<organism evidence="5 6">
    <name type="scientific">Litoribrevibacter euphylliae</name>
    <dbReference type="NCBI Taxonomy" id="1834034"/>
    <lineage>
        <taxon>Bacteria</taxon>
        <taxon>Pseudomonadati</taxon>
        <taxon>Pseudomonadota</taxon>
        <taxon>Gammaproteobacteria</taxon>
        <taxon>Oceanospirillales</taxon>
        <taxon>Oceanospirillaceae</taxon>
        <taxon>Litoribrevibacter</taxon>
    </lineage>
</organism>
<proteinExistence type="inferred from homology"/>
<feature type="chain" id="PRO_5045848594" evidence="4">
    <location>
        <begin position="22"/>
        <end position="170"/>
    </location>
</feature>
<evidence type="ECO:0000313" key="5">
    <source>
        <dbReference type="EMBL" id="MFC3150459.1"/>
    </source>
</evidence>
<protein>
    <submittedName>
        <fullName evidence="5">OmpH family outer membrane protein</fullName>
    </submittedName>
</protein>
<comment type="caution">
    <text evidence="5">The sequence shown here is derived from an EMBL/GenBank/DDBJ whole genome shotgun (WGS) entry which is preliminary data.</text>
</comment>
<evidence type="ECO:0000256" key="1">
    <source>
        <dbReference type="ARBA" id="ARBA00009091"/>
    </source>
</evidence>